<evidence type="ECO:0000313" key="1">
    <source>
        <dbReference type="EMBL" id="EKO23984.1"/>
    </source>
</evidence>
<reference evidence="1 2" key="1">
    <citation type="submission" date="2012-09" db="EMBL/GenBank/DDBJ databases">
        <authorList>
            <person name="Harkins D.M."/>
            <person name="Durkin A.S."/>
            <person name="Brinkac L.M."/>
            <person name="Selengut J.D."/>
            <person name="Sanka R."/>
            <person name="DePew J."/>
            <person name="Purushe J."/>
            <person name="Chanthongthip A."/>
            <person name="Lattana O."/>
            <person name="Phetsouvanh R."/>
            <person name="Newton P.N."/>
            <person name="Vinetz J.M."/>
            <person name="Sutton G.G."/>
            <person name="Nelson W.C."/>
            <person name="Fouts D.E."/>
        </authorList>
    </citation>
    <scope>NUCLEOTIDE SEQUENCE [LARGE SCALE GENOMIC DNA]</scope>
    <source>
        <strain evidence="1 2">UI 12621</strain>
    </source>
</reference>
<comment type="caution">
    <text evidence="1">The sequence shown here is derived from an EMBL/GenBank/DDBJ whole genome shotgun (WGS) entry which is preliminary data.</text>
</comment>
<evidence type="ECO:0000313" key="2">
    <source>
        <dbReference type="Proteomes" id="UP000006324"/>
    </source>
</evidence>
<name>A0A0F6H6X8_LEPIR</name>
<dbReference type="EMBL" id="AHNQ02000034">
    <property type="protein sequence ID" value="EKO23984.1"/>
    <property type="molecule type" value="Genomic_DNA"/>
</dbReference>
<dbReference type="AlphaFoldDB" id="A0A0F6H6X8"/>
<dbReference type="Proteomes" id="UP000006324">
    <property type="component" value="Unassembled WGS sequence"/>
</dbReference>
<organism evidence="1 2">
    <name type="scientific">Leptospira interrogans str. UI 12621</name>
    <dbReference type="NCBI Taxonomy" id="1049937"/>
    <lineage>
        <taxon>Bacteria</taxon>
        <taxon>Pseudomonadati</taxon>
        <taxon>Spirochaetota</taxon>
        <taxon>Spirochaetia</taxon>
        <taxon>Leptospirales</taxon>
        <taxon>Leptospiraceae</taxon>
        <taxon>Leptospira</taxon>
    </lineage>
</organism>
<proteinExistence type="predicted"/>
<gene>
    <name evidence="1" type="ORF">LEP1GSC104_2132</name>
</gene>
<accession>A0A0F6H6X8</accession>
<protein>
    <submittedName>
        <fullName evidence="1">Uncharacterized protein</fullName>
    </submittedName>
</protein>
<sequence>MIRKASILGIRREKKDLACIGNSVVSFERDRSILRFTFCNLPALVPISQ</sequence>